<keyword evidence="3" id="KW-0560">Oxidoreductase</keyword>
<dbReference type="PIRSF" id="PIRSF000126">
    <property type="entry name" value="11-beta-HSD1"/>
    <property type="match status" value="1"/>
</dbReference>
<dbReference type="PRINTS" id="PR00081">
    <property type="entry name" value="GDHRDH"/>
</dbReference>
<reference evidence="6" key="1">
    <citation type="submission" date="2025-08" db="UniProtKB">
        <authorList>
            <consortium name="RefSeq"/>
        </authorList>
    </citation>
    <scope>IDENTIFICATION</scope>
</reference>
<protein>
    <submittedName>
        <fullName evidence="6">Very-long-chain 3-oxoacyl-CoA reductase</fullName>
    </submittedName>
</protein>
<keyword evidence="5" id="KW-0812">Transmembrane</keyword>
<dbReference type="FunFam" id="3.40.50.720:FF:000137">
    <property type="entry name" value="Hydroxysteroid (17-beta) dehydrogenase 3"/>
    <property type="match status" value="1"/>
</dbReference>
<dbReference type="PRINTS" id="PR00080">
    <property type="entry name" value="SDRFAMILY"/>
</dbReference>
<keyword evidence="5" id="KW-0472">Membrane</keyword>
<evidence type="ECO:0000256" key="1">
    <source>
        <dbReference type="ARBA" id="ARBA00006484"/>
    </source>
</evidence>
<keyword evidence="2" id="KW-0521">NADP</keyword>
<organism evidence="6">
    <name type="scientific">Papilio xuthus</name>
    <name type="common">Asian swallowtail butterfly</name>
    <dbReference type="NCBI Taxonomy" id="66420"/>
    <lineage>
        <taxon>Eukaryota</taxon>
        <taxon>Metazoa</taxon>
        <taxon>Ecdysozoa</taxon>
        <taxon>Arthropoda</taxon>
        <taxon>Hexapoda</taxon>
        <taxon>Insecta</taxon>
        <taxon>Pterygota</taxon>
        <taxon>Neoptera</taxon>
        <taxon>Endopterygota</taxon>
        <taxon>Lepidoptera</taxon>
        <taxon>Glossata</taxon>
        <taxon>Ditrysia</taxon>
        <taxon>Papilionoidea</taxon>
        <taxon>Papilionidae</taxon>
        <taxon>Papilioninae</taxon>
        <taxon>Papilio</taxon>
    </lineage>
</organism>
<dbReference type="KEGG" id="pxu:106117868"/>
<dbReference type="InterPro" id="IPR002347">
    <property type="entry name" value="SDR_fam"/>
</dbReference>
<evidence type="ECO:0000256" key="2">
    <source>
        <dbReference type="ARBA" id="ARBA00022857"/>
    </source>
</evidence>
<evidence type="ECO:0000313" key="6">
    <source>
        <dbReference type="RefSeq" id="XP_013167809.1"/>
    </source>
</evidence>
<proteinExistence type="inferred from homology"/>
<feature type="transmembrane region" description="Helical" evidence="5">
    <location>
        <begin position="183"/>
        <end position="204"/>
    </location>
</feature>
<dbReference type="GO" id="GO:0005783">
    <property type="term" value="C:endoplasmic reticulum"/>
    <property type="evidence" value="ECO:0007669"/>
    <property type="project" value="TreeGrafter"/>
</dbReference>
<gene>
    <name evidence="6" type="primary">LOC106117868</name>
</gene>
<dbReference type="InterPro" id="IPR051019">
    <property type="entry name" value="VLCFA-Steroid_DH"/>
</dbReference>
<dbReference type="GeneID" id="106117868"/>
<dbReference type="AlphaFoldDB" id="A0AAJ7E971"/>
<evidence type="ECO:0000256" key="4">
    <source>
        <dbReference type="RuleBase" id="RU000363"/>
    </source>
</evidence>
<evidence type="ECO:0000256" key="5">
    <source>
        <dbReference type="SAM" id="Phobius"/>
    </source>
</evidence>
<dbReference type="Proteomes" id="UP000694872">
    <property type="component" value="Unplaced"/>
</dbReference>
<keyword evidence="5" id="KW-1133">Transmembrane helix</keyword>
<dbReference type="PANTHER" id="PTHR43899">
    <property type="entry name" value="RH59310P"/>
    <property type="match status" value="1"/>
</dbReference>
<accession>A0AAJ7E971</accession>
<dbReference type="InterPro" id="IPR036291">
    <property type="entry name" value="NAD(P)-bd_dom_sf"/>
</dbReference>
<comment type="similarity">
    <text evidence="1 4">Belongs to the short-chain dehydrogenases/reductases (SDR) family.</text>
</comment>
<evidence type="ECO:0000256" key="3">
    <source>
        <dbReference type="ARBA" id="ARBA00023002"/>
    </source>
</evidence>
<dbReference type="PANTHER" id="PTHR43899:SF13">
    <property type="entry name" value="RH59310P"/>
    <property type="match status" value="1"/>
</dbReference>
<dbReference type="RefSeq" id="XP_013167809.1">
    <property type="nucleotide sequence ID" value="XM_013312355.1"/>
</dbReference>
<dbReference type="CDD" id="cd05356">
    <property type="entry name" value="17beta-HSD1_like_SDR_c"/>
    <property type="match status" value="1"/>
</dbReference>
<dbReference type="CTD" id="31703"/>
<dbReference type="Gene3D" id="3.40.50.720">
    <property type="entry name" value="NAD(P)-binding Rossmann-like Domain"/>
    <property type="match status" value="1"/>
</dbReference>
<name>A0AAJ7E971_PAPXU</name>
<dbReference type="SUPFAM" id="SSF51735">
    <property type="entry name" value="NAD(P)-binding Rossmann-fold domains"/>
    <property type="match status" value="1"/>
</dbReference>
<dbReference type="Pfam" id="PF00106">
    <property type="entry name" value="adh_short"/>
    <property type="match status" value="1"/>
</dbReference>
<feature type="transmembrane region" description="Helical" evidence="5">
    <location>
        <begin position="277"/>
        <end position="297"/>
    </location>
</feature>
<dbReference type="GO" id="GO:0016491">
    <property type="term" value="F:oxidoreductase activity"/>
    <property type="evidence" value="ECO:0007669"/>
    <property type="project" value="UniProtKB-KW"/>
</dbReference>
<feature type="transmembrane region" description="Helical" evidence="5">
    <location>
        <begin position="12"/>
        <end position="32"/>
    </location>
</feature>
<sequence>MATEYTLLEKCGIAFLVAIILFAIHQLCRLIYVCYLGPPMKRVDFSSMGQWAVVTGCTDGIGKQYAHELANRGCKIVLISRSMDKLQATAEELEKTYGVTTKIIQADFTEGEEVYDKIEKELADLEIGTLINNVGTSYTYPEFFLEIPDLNKTVDTIMKTNCLPVTRMTSIVMPGMTKRGKGVIVNIGSASSMIPSPLLTVYAASKAYVDKFSEGINMEYSKHGIIVQCVLPGFVCSNMSGIRRSSFLAPTAKQFVNSAIRLVGTTSRTNGYLPHALFVKTLNTLYALTGPFAIWLVTRSMENSRRKALKKYKQK</sequence>